<accession>A0A1G6Y9N7</accession>
<dbReference type="AlphaFoldDB" id="A0A1G6Y9N7"/>
<feature type="domain" description="SnoaL-like" evidence="2">
    <location>
        <begin position="54"/>
        <end position="156"/>
    </location>
</feature>
<name>A0A1G6Y9N7_9PROT</name>
<proteinExistence type="predicted"/>
<dbReference type="GO" id="GO:0030638">
    <property type="term" value="P:polyketide metabolic process"/>
    <property type="evidence" value="ECO:0007669"/>
    <property type="project" value="InterPro"/>
</dbReference>
<keyword evidence="1" id="KW-0732">Signal</keyword>
<dbReference type="PANTHER" id="PTHR38436:SF1">
    <property type="entry name" value="ESTER CYCLASE"/>
    <property type="match status" value="1"/>
</dbReference>
<dbReference type="OrthoDB" id="8849037at2"/>
<keyword evidence="4" id="KW-1185">Reference proteome</keyword>
<gene>
    <name evidence="3" type="ORF">SAMN04488071_1537</name>
</gene>
<protein>
    <submittedName>
        <fullName evidence="3">Predicted SnoaL-like aldol condensation-catalyzing enzyme</fullName>
    </submittedName>
</protein>
<evidence type="ECO:0000259" key="2">
    <source>
        <dbReference type="Pfam" id="PF12680"/>
    </source>
</evidence>
<dbReference type="Pfam" id="PF12680">
    <property type="entry name" value="SnoaL_2"/>
    <property type="match status" value="1"/>
</dbReference>
<reference evidence="3 4" key="1">
    <citation type="submission" date="2016-10" db="EMBL/GenBank/DDBJ databases">
        <authorList>
            <person name="de Groot N.N."/>
        </authorList>
    </citation>
    <scope>NUCLEOTIDE SEQUENCE [LARGE SCALE GENOMIC DNA]</scope>
    <source>
        <strain evidence="3 4">CGMCC 1.9109</strain>
    </source>
</reference>
<sequence>MLKTIVVKTTFLFLILISSTAHAQVPVTGNPDHAAMLQADTPELEANKRLVYDFWRIVFEGQQLDRAADFLAEDYIQHNPRVPTGRQGFTDLFKQFANPDTNVESRVKAPLVAIMAEGDLVTLVFVRNMPAKGDNAAYSTTWFDMFRIENGKIAEHWDPQTK</sequence>
<organism evidence="3 4">
    <name type="scientific">Kordiimonas lacus</name>
    <dbReference type="NCBI Taxonomy" id="637679"/>
    <lineage>
        <taxon>Bacteria</taxon>
        <taxon>Pseudomonadati</taxon>
        <taxon>Pseudomonadota</taxon>
        <taxon>Alphaproteobacteria</taxon>
        <taxon>Kordiimonadales</taxon>
        <taxon>Kordiimonadaceae</taxon>
        <taxon>Kordiimonas</taxon>
    </lineage>
</organism>
<dbReference type="STRING" id="637679.GCA_001550055_01217"/>
<dbReference type="InterPro" id="IPR032710">
    <property type="entry name" value="NTF2-like_dom_sf"/>
</dbReference>
<dbReference type="SUPFAM" id="SSF54427">
    <property type="entry name" value="NTF2-like"/>
    <property type="match status" value="1"/>
</dbReference>
<feature type="chain" id="PRO_5010194006" evidence="1">
    <location>
        <begin position="24"/>
        <end position="162"/>
    </location>
</feature>
<evidence type="ECO:0000256" key="1">
    <source>
        <dbReference type="SAM" id="SignalP"/>
    </source>
</evidence>
<dbReference type="RefSeq" id="WP_068302318.1">
    <property type="nucleotide sequence ID" value="NZ_FNAK01000003.1"/>
</dbReference>
<evidence type="ECO:0000313" key="4">
    <source>
        <dbReference type="Proteomes" id="UP000183685"/>
    </source>
</evidence>
<dbReference type="PANTHER" id="PTHR38436">
    <property type="entry name" value="POLYKETIDE CYCLASE SNOAL-LIKE DOMAIN"/>
    <property type="match status" value="1"/>
</dbReference>
<dbReference type="Proteomes" id="UP000183685">
    <property type="component" value="Unassembled WGS sequence"/>
</dbReference>
<dbReference type="Gene3D" id="3.10.450.50">
    <property type="match status" value="1"/>
</dbReference>
<dbReference type="EMBL" id="FNAK01000003">
    <property type="protein sequence ID" value="SDD87012.1"/>
    <property type="molecule type" value="Genomic_DNA"/>
</dbReference>
<feature type="signal peptide" evidence="1">
    <location>
        <begin position="1"/>
        <end position="23"/>
    </location>
</feature>
<dbReference type="InterPro" id="IPR009959">
    <property type="entry name" value="Cyclase_SnoaL-like"/>
</dbReference>
<evidence type="ECO:0000313" key="3">
    <source>
        <dbReference type="EMBL" id="SDD87012.1"/>
    </source>
</evidence>
<dbReference type="InterPro" id="IPR037401">
    <property type="entry name" value="SnoaL-like"/>
</dbReference>